<dbReference type="AlphaFoldDB" id="A0A5N0T7H2"/>
<dbReference type="Gene3D" id="3.40.50.80">
    <property type="entry name" value="Nucleotide-binding domain of ferredoxin-NADP reductase (FNR) module"/>
    <property type="match status" value="1"/>
</dbReference>
<gene>
    <name evidence="4" type="ORF">F3N42_10785</name>
</gene>
<dbReference type="InterPro" id="IPR001433">
    <property type="entry name" value="OxRdtase_FAD/NAD-bd"/>
</dbReference>
<evidence type="ECO:0000313" key="4">
    <source>
        <dbReference type="EMBL" id="KAA9130842.1"/>
    </source>
</evidence>
<dbReference type="PANTHER" id="PTHR47354">
    <property type="entry name" value="NADH OXIDOREDUCTASE HCR"/>
    <property type="match status" value="1"/>
</dbReference>
<proteinExistence type="predicted"/>
<evidence type="ECO:0000313" key="5">
    <source>
        <dbReference type="Proteomes" id="UP000325372"/>
    </source>
</evidence>
<feature type="domain" description="2Fe-2S ferredoxin-type" evidence="2">
    <location>
        <begin position="4"/>
        <end position="94"/>
    </location>
</feature>
<comment type="cofactor">
    <cofactor evidence="1">
        <name>[2Fe-2S] cluster</name>
        <dbReference type="ChEBI" id="CHEBI:190135"/>
    </cofactor>
</comment>
<feature type="domain" description="FAD-binding FR-type" evidence="3">
    <location>
        <begin position="101"/>
        <end position="201"/>
    </location>
</feature>
<dbReference type="InterPro" id="IPR017927">
    <property type="entry name" value="FAD-bd_FR_type"/>
</dbReference>
<dbReference type="Gene3D" id="2.40.30.10">
    <property type="entry name" value="Translation factors"/>
    <property type="match status" value="1"/>
</dbReference>
<accession>A0A5N0T7H2</accession>
<dbReference type="PROSITE" id="PS00197">
    <property type="entry name" value="2FE2S_FER_1"/>
    <property type="match status" value="1"/>
</dbReference>
<dbReference type="Gene3D" id="3.10.20.30">
    <property type="match status" value="1"/>
</dbReference>
<dbReference type="SUPFAM" id="SSF63380">
    <property type="entry name" value="Riboflavin synthase domain-like"/>
    <property type="match status" value="1"/>
</dbReference>
<dbReference type="InterPro" id="IPR039261">
    <property type="entry name" value="FNR_nucleotide-bd"/>
</dbReference>
<name>A0A5N0T7H2_9GAMM</name>
<dbReference type="PRINTS" id="PR00371">
    <property type="entry name" value="FPNCR"/>
</dbReference>
<dbReference type="CDD" id="cd00207">
    <property type="entry name" value="fer2"/>
    <property type="match status" value="1"/>
</dbReference>
<dbReference type="PROSITE" id="PS51085">
    <property type="entry name" value="2FE2S_FER_2"/>
    <property type="match status" value="1"/>
</dbReference>
<dbReference type="InterPro" id="IPR001041">
    <property type="entry name" value="2Fe-2S_ferredoxin-type"/>
</dbReference>
<dbReference type="PRINTS" id="PR00410">
    <property type="entry name" value="PHEHYDRXLASE"/>
</dbReference>
<dbReference type="InterPro" id="IPR012675">
    <property type="entry name" value="Beta-grasp_dom_sf"/>
</dbReference>
<protein>
    <submittedName>
        <fullName evidence="4">CDP-6-deoxy-delta-3,4-glucoseen reductase</fullName>
    </submittedName>
</protein>
<dbReference type="SUPFAM" id="SSF54292">
    <property type="entry name" value="2Fe-2S ferredoxin-like"/>
    <property type="match status" value="1"/>
</dbReference>
<dbReference type="PROSITE" id="PS51384">
    <property type="entry name" value="FAD_FR"/>
    <property type="match status" value="1"/>
</dbReference>
<dbReference type="Pfam" id="PF00111">
    <property type="entry name" value="Fer2"/>
    <property type="match status" value="1"/>
</dbReference>
<dbReference type="InterPro" id="IPR036010">
    <property type="entry name" value="2Fe-2S_ferredoxin-like_sf"/>
</dbReference>
<organism evidence="4 5">
    <name type="scientific">Marinihelvus fidelis</name>
    <dbReference type="NCBI Taxonomy" id="2613842"/>
    <lineage>
        <taxon>Bacteria</taxon>
        <taxon>Pseudomonadati</taxon>
        <taxon>Pseudomonadota</taxon>
        <taxon>Gammaproteobacteria</taxon>
        <taxon>Chromatiales</taxon>
        <taxon>Wenzhouxiangellaceae</taxon>
        <taxon>Marinihelvus</taxon>
    </lineage>
</organism>
<keyword evidence="5" id="KW-1185">Reference proteome</keyword>
<dbReference type="InterPro" id="IPR017938">
    <property type="entry name" value="Riboflavin_synthase-like_b-brl"/>
</dbReference>
<dbReference type="GO" id="GO:0051537">
    <property type="term" value="F:2 iron, 2 sulfur cluster binding"/>
    <property type="evidence" value="ECO:0007669"/>
    <property type="project" value="InterPro"/>
</dbReference>
<dbReference type="InterPro" id="IPR006058">
    <property type="entry name" value="2Fe2S_fd_BS"/>
</dbReference>
<evidence type="ECO:0000256" key="1">
    <source>
        <dbReference type="ARBA" id="ARBA00034078"/>
    </source>
</evidence>
<dbReference type="InterPro" id="IPR001709">
    <property type="entry name" value="Flavoprot_Pyr_Nucl_cyt_Rdtase"/>
</dbReference>
<dbReference type="GO" id="GO:0016491">
    <property type="term" value="F:oxidoreductase activity"/>
    <property type="evidence" value="ECO:0007669"/>
    <property type="project" value="InterPro"/>
</dbReference>
<dbReference type="PANTHER" id="PTHR47354:SF5">
    <property type="entry name" value="PROTEIN RFBI"/>
    <property type="match status" value="1"/>
</dbReference>
<dbReference type="Pfam" id="PF00175">
    <property type="entry name" value="NAD_binding_1"/>
    <property type="match status" value="1"/>
</dbReference>
<reference evidence="4 5" key="1">
    <citation type="submission" date="2019-09" db="EMBL/GenBank/DDBJ databases">
        <title>Wenzhouxiangella sp. Genome sequencing and assembly.</title>
        <authorList>
            <person name="Zhang R."/>
        </authorList>
    </citation>
    <scope>NUCLEOTIDE SEQUENCE [LARGE SCALE GENOMIC DNA]</scope>
    <source>
        <strain evidence="4 5">W260</strain>
    </source>
</reference>
<dbReference type="InterPro" id="IPR008333">
    <property type="entry name" value="Cbr1-like_FAD-bd_dom"/>
</dbReference>
<dbReference type="CDD" id="cd06189">
    <property type="entry name" value="flavin_oxioreductase"/>
    <property type="match status" value="1"/>
</dbReference>
<dbReference type="SUPFAM" id="SSF52343">
    <property type="entry name" value="Ferredoxin reductase-like, C-terminal NADP-linked domain"/>
    <property type="match status" value="1"/>
</dbReference>
<dbReference type="Proteomes" id="UP000325372">
    <property type="component" value="Unassembled WGS sequence"/>
</dbReference>
<comment type="caution">
    <text evidence="4">The sequence shown here is derived from an EMBL/GenBank/DDBJ whole genome shotgun (WGS) entry which is preliminary data.</text>
</comment>
<dbReference type="RefSeq" id="WP_150864479.1">
    <property type="nucleotide sequence ID" value="NZ_VYXP01000006.1"/>
</dbReference>
<dbReference type="InterPro" id="IPR050415">
    <property type="entry name" value="MRET"/>
</dbReference>
<dbReference type="EMBL" id="VYXP01000006">
    <property type="protein sequence ID" value="KAA9130842.1"/>
    <property type="molecule type" value="Genomic_DNA"/>
</dbReference>
<dbReference type="Pfam" id="PF00970">
    <property type="entry name" value="FAD_binding_6"/>
    <property type="match status" value="1"/>
</dbReference>
<sequence>MSEFEVRLAGSGTTFTVRTGESVLDAALRQGVMLPYSCKNGTCGSCKGTLVTGEVHYPFHPPMALERHELADSKTLLCQAEPLEDLVVEAREIEAIRDIEVRRLPARVMEKTLLADNVMKLVLKLPAAQRLQFLAGQYIEILLAGGKRRAFSIASPPSSEDEIELHVRHVEGGDFTGWVFNELALRDILRLEGPLGTFFVRNDGAERPLVMMGGGTGFAPLKSMIEDLLAHGDQRPIHLFWGARTPAELYQEGLVREWTQAHPHIQYSSAISEPGDDAAPRGFAGFVHEAVVDTYPDLSGHDVYMSGPPAMIDAAKQAFAAHGVHTDRLFYDSFEFGADVPVRILARPH</sequence>
<evidence type="ECO:0000259" key="3">
    <source>
        <dbReference type="PROSITE" id="PS51384"/>
    </source>
</evidence>
<evidence type="ECO:0000259" key="2">
    <source>
        <dbReference type="PROSITE" id="PS51085"/>
    </source>
</evidence>